<organism evidence="2 3">
    <name type="scientific">Genlisea aurea</name>
    <dbReference type="NCBI Taxonomy" id="192259"/>
    <lineage>
        <taxon>Eukaryota</taxon>
        <taxon>Viridiplantae</taxon>
        <taxon>Streptophyta</taxon>
        <taxon>Embryophyta</taxon>
        <taxon>Tracheophyta</taxon>
        <taxon>Spermatophyta</taxon>
        <taxon>Magnoliopsida</taxon>
        <taxon>eudicotyledons</taxon>
        <taxon>Gunneridae</taxon>
        <taxon>Pentapetalae</taxon>
        <taxon>asterids</taxon>
        <taxon>lamiids</taxon>
        <taxon>Lamiales</taxon>
        <taxon>Lentibulariaceae</taxon>
        <taxon>Genlisea</taxon>
    </lineage>
</organism>
<feature type="compositionally biased region" description="Polar residues" evidence="1">
    <location>
        <begin position="225"/>
        <end position="234"/>
    </location>
</feature>
<protein>
    <submittedName>
        <fullName evidence="2">Uncharacterized protein</fullName>
    </submittedName>
</protein>
<accession>S8DXZ5</accession>
<keyword evidence="3" id="KW-1185">Reference proteome</keyword>
<feature type="compositionally biased region" description="Low complexity" evidence="1">
    <location>
        <begin position="142"/>
        <end position="160"/>
    </location>
</feature>
<dbReference type="EMBL" id="AUSU01002760">
    <property type="protein sequence ID" value="EPS68148.1"/>
    <property type="molecule type" value="Genomic_DNA"/>
</dbReference>
<evidence type="ECO:0000256" key="1">
    <source>
        <dbReference type="SAM" id="MobiDB-lite"/>
    </source>
</evidence>
<feature type="region of interest" description="Disordered" evidence="1">
    <location>
        <begin position="247"/>
        <end position="313"/>
    </location>
</feature>
<comment type="caution">
    <text evidence="2">The sequence shown here is derived from an EMBL/GenBank/DDBJ whole genome shotgun (WGS) entry which is preliminary data.</text>
</comment>
<dbReference type="GO" id="GO:0055028">
    <property type="term" value="C:cortical microtubule"/>
    <property type="evidence" value="ECO:0007669"/>
    <property type="project" value="TreeGrafter"/>
</dbReference>
<dbReference type="PANTHER" id="PTHR31949">
    <property type="entry name" value="GASTRIC MUCIN-LIKE PROTEIN"/>
    <property type="match status" value="1"/>
</dbReference>
<feature type="region of interest" description="Disordered" evidence="1">
    <location>
        <begin position="1"/>
        <end position="20"/>
    </location>
</feature>
<feature type="compositionally biased region" description="Low complexity" evidence="1">
    <location>
        <begin position="273"/>
        <end position="296"/>
    </location>
</feature>
<feature type="non-terminal residue" evidence="2">
    <location>
        <position position="353"/>
    </location>
</feature>
<dbReference type="OrthoDB" id="1929779at2759"/>
<evidence type="ECO:0000313" key="3">
    <source>
        <dbReference type="Proteomes" id="UP000015453"/>
    </source>
</evidence>
<feature type="compositionally biased region" description="Basic and acidic residues" evidence="1">
    <location>
        <begin position="11"/>
        <end position="20"/>
    </location>
</feature>
<sequence>MPPSPALKISPGREMRADKRGRSIAIHDREDDLILFNQVKNKQKENFLLQSNDDFDDLLSTKLKQFSGSKSGVSRGETSDLLNEGDKNDYDWLITPPESPLFASLDDEALPFRQLQRGRPRSQPVPIVSRPSSSLVERGYRSARGSPSPNRSSPSPRSGNVAAAALQPRSRPVSASQSSPPPAHASSPSRRSSPPVSSGVPIPRRLSTGSVSAGQSKAGVRMSVVGNSSASPKIKAWQSSIPGFSCEVPPNLRTSLADRPASYVRGSSPRNGRQSSMSPTVSRSVSSSLRGSVASSGDDDAAEDSLPSSNPVIGSVPINIVALANDHRLSKKPARGFSSSTPKRRHDLALRQM</sequence>
<dbReference type="AlphaFoldDB" id="S8DXZ5"/>
<name>S8DXZ5_9LAMI</name>
<reference evidence="2 3" key="1">
    <citation type="journal article" date="2013" name="BMC Genomics">
        <title>The miniature genome of a carnivorous plant Genlisea aurea contains a low number of genes and short non-coding sequences.</title>
        <authorList>
            <person name="Leushkin E.V."/>
            <person name="Sutormin R.A."/>
            <person name="Nabieva E.R."/>
            <person name="Penin A.A."/>
            <person name="Kondrashov A.S."/>
            <person name="Logacheva M.D."/>
        </authorList>
    </citation>
    <scope>NUCLEOTIDE SEQUENCE [LARGE SCALE GENOMIC DNA]</scope>
</reference>
<dbReference type="Proteomes" id="UP000015453">
    <property type="component" value="Unassembled WGS sequence"/>
</dbReference>
<feature type="region of interest" description="Disordered" evidence="1">
    <location>
        <begin position="113"/>
        <end position="234"/>
    </location>
</feature>
<evidence type="ECO:0000313" key="2">
    <source>
        <dbReference type="EMBL" id="EPS68148.1"/>
    </source>
</evidence>
<feature type="region of interest" description="Disordered" evidence="1">
    <location>
        <begin position="66"/>
        <end position="97"/>
    </location>
</feature>
<feature type="compositionally biased region" description="Low complexity" evidence="1">
    <location>
        <begin position="168"/>
        <end position="205"/>
    </location>
</feature>
<feature type="region of interest" description="Disordered" evidence="1">
    <location>
        <begin position="325"/>
        <end position="353"/>
    </location>
</feature>
<gene>
    <name evidence="2" type="ORF">M569_06625</name>
</gene>
<dbReference type="GO" id="GO:0043622">
    <property type="term" value="P:cortical microtubule organization"/>
    <property type="evidence" value="ECO:0007669"/>
    <property type="project" value="TreeGrafter"/>
</dbReference>
<proteinExistence type="predicted"/>
<dbReference type="PANTHER" id="PTHR31949:SF3">
    <property type="entry name" value="RUN_FYVE DOMAIN PROTEIN"/>
    <property type="match status" value="1"/>
</dbReference>